<dbReference type="AlphaFoldDB" id="C7P181"/>
<reference evidence="1 2" key="1">
    <citation type="journal article" date="2009" name="Stand. Genomic Sci.">
        <title>Complete genome sequence of Halomicrobium mukohataei type strain (arg-2).</title>
        <authorList>
            <person name="Tindall B.J."/>
            <person name="Schneider S."/>
            <person name="Lapidus A."/>
            <person name="Copeland A."/>
            <person name="Glavina Del Rio T."/>
            <person name="Nolan M."/>
            <person name="Lucas S."/>
            <person name="Chen F."/>
            <person name="Tice H."/>
            <person name="Cheng J.F."/>
            <person name="Saunders E."/>
            <person name="Bruce D."/>
            <person name="Goodwin L."/>
            <person name="Pitluck S."/>
            <person name="Mikhailova N."/>
            <person name="Pati A."/>
            <person name="Ivanova N."/>
            <person name="Mavrommatis K."/>
            <person name="Chen A."/>
            <person name="Palaniappan K."/>
            <person name="Chain P."/>
            <person name="Land M."/>
            <person name="Hauser L."/>
            <person name="Chang Y.J."/>
            <person name="Jeffries C.D."/>
            <person name="Brettin T."/>
            <person name="Han C."/>
            <person name="Rohde M."/>
            <person name="Goker M."/>
            <person name="Bristow J."/>
            <person name="Eisen J.A."/>
            <person name="Markowitz V."/>
            <person name="Hugenholtz P."/>
            <person name="Klenk H.P."/>
            <person name="Kyrpides N.C."/>
            <person name="Detter J.C."/>
        </authorList>
    </citation>
    <scope>NUCLEOTIDE SEQUENCE [LARGE SCALE GENOMIC DNA]</scope>
    <source>
        <strain evidence="2">ATCC 700874 / DSM 12286 / JCM 9738 / NCIMB 13541</strain>
    </source>
</reference>
<protein>
    <submittedName>
        <fullName evidence="1">Uncharacterized protein</fullName>
    </submittedName>
</protein>
<gene>
    <name evidence="1" type="ordered locus">Hmuk_0960</name>
</gene>
<name>C7P181_HALMD</name>
<dbReference type="GeneID" id="42178864"/>
<organism evidence="1 2">
    <name type="scientific">Halomicrobium mukohataei (strain ATCC 700874 / DSM 12286 / JCM 9738 / NCIMB 13541)</name>
    <name type="common">Haloarcula mukohataei</name>
    <dbReference type="NCBI Taxonomy" id="485914"/>
    <lineage>
        <taxon>Archaea</taxon>
        <taxon>Methanobacteriati</taxon>
        <taxon>Methanobacteriota</taxon>
        <taxon>Stenosarchaea group</taxon>
        <taxon>Halobacteria</taxon>
        <taxon>Halobacteriales</taxon>
        <taxon>Haloarculaceae</taxon>
        <taxon>Halomicrobium</taxon>
    </lineage>
</organism>
<dbReference type="HOGENOM" id="CLU_838386_0_0_2"/>
<evidence type="ECO:0000313" key="1">
    <source>
        <dbReference type="EMBL" id="ACV47089.1"/>
    </source>
</evidence>
<dbReference type="STRING" id="485914.Hmuk_0960"/>
<evidence type="ECO:0000313" key="2">
    <source>
        <dbReference type="Proteomes" id="UP000001746"/>
    </source>
</evidence>
<sequence>MTDGVDEHLLTAAKLYEQVRGDLDGDDRLLPHTGIVDDTQDRAALSFLETAFREADELPTSSRTFEGTSLGQVLASKQITGTATEAVAQGNGSIMSHIVGVTEQDLDASALRLPMMLLEEIENNGAPAFITAAGNPNTGKTNTAILLIQLRALDRDDLLVLSNVRTWNETDIVVTSAHDLAVQLLEHRDRPKAILIDEGSTHFDARTNRREVAEQYTPLAKRYAKLNVDLEAVVVHTGKDLHPERKRLSTLAIYKTSKKSANFFEHWPADADTPTDQLFGGSLEEIEKATGYDPDDAAPWT</sequence>
<keyword evidence="2" id="KW-1185">Reference proteome</keyword>
<dbReference type="RefSeq" id="WP_015761936.1">
    <property type="nucleotide sequence ID" value="NC_013202.1"/>
</dbReference>
<dbReference type="KEGG" id="hmu:Hmuk_0960"/>
<dbReference type="EMBL" id="CP001688">
    <property type="protein sequence ID" value="ACV47089.1"/>
    <property type="molecule type" value="Genomic_DNA"/>
</dbReference>
<accession>C7P181</accession>
<proteinExistence type="predicted"/>
<dbReference type="Proteomes" id="UP000001746">
    <property type="component" value="Chromosome"/>
</dbReference>
<dbReference type="eggNOG" id="arCOG08166">
    <property type="taxonomic scope" value="Archaea"/>
</dbReference>